<keyword evidence="2" id="KW-1185">Reference proteome</keyword>
<organism evidence="1 2">
    <name type="scientific">Streptomyces cupreus</name>
    <dbReference type="NCBI Taxonomy" id="2759956"/>
    <lineage>
        <taxon>Bacteria</taxon>
        <taxon>Bacillati</taxon>
        <taxon>Actinomycetota</taxon>
        <taxon>Actinomycetes</taxon>
        <taxon>Kitasatosporales</taxon>
        <taxon>Streptomycetaceae</taxon>
        <taxon>Streptomyces</taxon>
    </lineage>
</organism>
<accession>A0A7X1JBY3</accession>
<reference evidence="1 2" key="1">
    <citation type="submission" date="2020-08" db="EMBL/GenBank/DDBJ databases">
        <title>Streptomyces sp. PSKA01 genome sequencing and assembly.</title>
        <authorList>
            <person name="Mandal S."/>
            <person name="Maiti P.K."/>
            <person name="Das P."/>
        </authorList>
    </citation>
    <scope>NUCLEOTIDE SEQUENCE [LARGE SCALE GENOMIC DNA]</scope>
    <source>
        <strain evidence="1 2">PSKA01</strain>
    </source>
</reference>
<comment type="caution">
    <text evidence="1">The sequence shown here is derived from an EMBL/GenBank/DDBJ whole genome shotgun (WGS) entry which is preliminary data.</text>
</comment>
<gene>
    <name evidence="1" type="ORF">H4N64_41920</name>
</gene>
<dbReference type="RefSeq" id="WP_186287878.1">
    <property type="nucleotide sequence ID" value="NZ_JACMSF010000100.1"/>
</dbReference>
<dbReference type="EMBL" id="JACMSF010000100">
    <property type="protein sequence ID" value="MBC2907949.1"/>
    <property type="molecule type" value="Genomic_DNA"/>
</dbReference>
<sequence>MGVFFTWLAGSQGRKHAERMVDQAQSAERRARLQKERRDAYFAAMRVVDLDIRRVRYKQQGKFRRLEQVEQYWTKSKRVEMSAEAEIALHAYGSDEARDFAEAWRVAAEGEDLAAMQELAENFRSQMRIELQEA</sequence>
<name>A0A7X1JBY3_9ACTN</name>
<protein>
    <submittedName>
        <fullName evidence="1">Uncharacterized protein</fullName>
    </submittedName>
</protein>
<evidence type="ECO:0000313" key="1">
    <source>
        <dbReference type="EMBL" id="MBC2907949.1"/>
    </source>
</evidence>
<proteinExistence type="predicted"/>
<dbReference type="AlphaFoldDB" id="A0A7X1JBY3"/>
<dbReference type="Proteomes" id="UP000584670">
    <property type="component" value="Unassembled WGS sequence"/>
</dbReference>
<evidence type="ECO:0000313" key="2">
    <source>
        <dbReference type="Proteomes" id="UP000584670"/>
    </source>
</evidence>